<dbReference type="EMBL" id="SOZI01000010">
    <property type="protein sequence ID" value="TNY23595.1"/>
    <property type="molecule type" value="Genomic_DNA"/>
</dbReference>
<gene>
    <name evidence="3" type="ORF">DMC30DRAFT_414104</name>
</gene>
<dbReference type="AlphaFoldDB" id="A0A5C5G3R9"/>
<feature type="region of interest" description="Disordered" evidence="1">
    <location>
        <begin position="189"/>
        <end position="219"/>
    </location>
</feature>
<feature type="compositionally biased region" description="Basic and acidic residues" evidence="1">
    <location>
        <begin position="206"/>
        <end position="219"/>
    </location>
</feature>
<name>A0A5C5G3R9_9BASI</name>
<dbReference type="InterPro" id="IPR001810">
    <property type="entry name" value="F-box_dom"/>
</dbReference>
<comment type="caution">
    <text evidence="3">The sequence shown here is derived from an EMBL/GenBank/DDBJ whole genome shotgun (WGS) entry which is preliminary data.</text>
</comment>
<evidence type="ECO:0000259" key="2">
    <source>
        <dbReference type="PROSITE" id="PS50181"/>
    </source>
</evidence>
<evidence type="ECO:0000256" key="1">
    <source>
        <dbReference type="SAM" id="MobiDB-lite"/>
    </source>
</evidence>
<feature type="compositionally biased region" description="Pro residues" evidence="1">
    <location>
        <begin position="1"/>
        <end position="17"/>
    </location>
</feature>
<feature type="domain" description="F-box" evidence="2">
    <location>
        <begin position="19"/>
        <end position="72"/>
    </location>
</feature>
<sequence>MSAEPPPAYSAPPPAERTPPRLELLPRRILLQVLSHLSLPDLVCSVRPTCRRLYLPSMALARMQALPLWMDEVRSAARVRGGAPPSTDPLSRTSQLDSPAEDCTSPYDTSSPPGTPGGLLGSRTRECAVLDLFVVALSHSVLRLGASSLLFTSDDDALRLLPSEKRTDLWGLLQPRARVEDLVAARLRADHGRAGEPRPGTGARGVRGEDDGQRRGRVS</sequence>
<evidence type="ECO:0000313" key="4">
    <source>
        <dbReference type="Proteomes" id="UP000311382"/>
    </source>
</evidence>
<dbReference type="PROSITE" id="PS50181">
    <property type="entry name" value="FBOX"/>
    <property type="match status" value="1"/>
</dbReference>
<keyword evidence="4" id="KW-1185">Reference proteome</keyword>
<reference evidence="3 4" key="1">
    <citation type="submission" date="2019-03" db="EMBL/GenBank/DDBJ databases">
        <title>Rhodosporidium diobovatum UCD-FST 08-225 genome sequencing, assembly, and annotation.</title>
        <authorList>
            <person name="Fakankun I.U."/>
            <person name="Fristensky B."/>
            <person name="Levin D.B."/>
        </authorList>
    </citation>
    <scope>NUCLEOTIDE SEQUENCE [LARGE SCALE GENOMIC DNA]</scope>
    <source>
        <strain evidence="3 4">UCD-FST 08-225</strain>
    </source>
</reference>
<dbReference type="Proteomes" id="UP000311382">
    <property type="component" value="Unassembled WGS sequence"/>
</dbReference>
<feature type="region of interest" description="Disordered" evidence="1">
    <location>
        <begin position="1"/>
        <end position="20"/>
    </location>
</feature>
<accession>A0A5C5G3R9</accession>
<dbReference type="STRING" id="5288.A0A5C5G3R9"/>
<dbReference type="InterPro" id="IPR036047">
    <property type="entry name" value="F-box-like_dom_sf"/>
</dbReference>
<organism evidence="3 4">
    <name type="scientific">Rhodotorula diobovata</name>
    <dbReference type="NCBI Taxonomy" id="5288"/>
    <lineage>
        <taxon>Eukaryota</taxon>
        <taxon>Fungi</taxon>
        <taxon>Dikarya</taxon>
        <taxon>Basidiomycota</taxon>
        <taxon>Pucciniomycotina</taxon>
        <taxon>Microbotryomycetes</taxon>
        <taxon>Sporidiobolales</taxon>
        <taxon>Sporidiobolaceae</taxon>
        <taxon>Rhodotorula</taxon>
    </lineage>
</organism>
<feature type="region of interest" description="Disordered" evidence="1">
    <location>
        <begin position="79"/>
        <end position="119"/>
    </location>
</feature>
<evidence type="ECO:0000313" key="3">
    <source>
        <dbReference type="EMBL" id="TNY23595.1"/>
    </source>
</evidence>
<dbReference type="SUPFAM" id="SSF81383">
    <property type="entry name" value="F-box domain"/>
    <property type="match status" value="1"/>
</dbReference>
<protein>
    <recommendedName>
        <fullName evidence="2">F-box domain-containing protein</fullName>
    </recommendedName>
</protein>
<proteinExistence type="predicted"/>
<dbReference type="OrthoDB" id="2536866at2759"/>
<feature type="compositionally biased region" description="Polar residues" evidence="1">
    <location>
        <begin position="88"/>
        <end position="97"/>
    </location>
</feature>